<evidence type="ECO:0000313" key="3">
    <source>
        <dbReference type="Proteomes" id="UP000827284"/>
    </source>
</evidence>
<evidence type="ECO:0000256" key="1">
    <source>
        <dbReference type="SAM" id="MobiDB-lite"/>
    </source>
</evidence>
<gene>
    <name evidence="2" type="ORF">EMPS_09461</name>
</gene>
<feature type="region of interest" description="Disordered" evidence="1">
    <location>
        <begin position="511"/>
        <end position="614"/>
    </location>
</feature>
<feature type="compositionally biased region" description="Pro residues" evidence="1">
    <location>
        <begin position="225"/>
        <end position="234"/>
    </location>
</feature>
<evidence type="ECO:0000313" key="2">
    <source>
        <dbReference type="EMBL" id="GJJ77102.1"/>
    </source>
</evidence>
<feature type="compositionally biased region" description="Low complexity" evidence="1">
    <location>
        <begin position="208"/>
        <end position="224"/>
    </location>
</feature>
<organism evidence="2 3">
    <name type="scientific">Entomortierella parvispora</name>
    <dbReference type="NCBI Taxonomy" id="205924"/>
    <lineage>
        <taxon>Eukaryota</taxon>
        <taxon>Fungi</taxon>
        <taxon>Fungi incertae sedis</taxon>
        <taxon>Mucoromycota</taxon>
        <taxon>Mortierellomycotina</taxon>
        <taxon>Mortierellomycetes</taxon>
        <taxon>Mortierellales</taxon>
        <taxon>Mortierellaceae</taxon>
        <taxon>Entomortierella</taxon>
    </lineage>
</organism>
<feature type="compositionally biased region" description="Polar residues" evidence="1">
    <location>
        <begin position="89"/>
        <end position="126"/>
    </location>
</feature>
<keyword evidence="3" id="KW-1185">Reference proteome</keyword>
<sequence length="651" mass="70322">MTPNVPNTAQGSSSRFPPVMTSPAVGPQESIAATNDSMDKKRSRRADESGHTRKKIAGELMVVFESLSLSRDDISDAAASTTLRRRPPVQNSATDTSGTLQLVQNEPWQLRSQNPQHLQQDLTEQHSPLPDMENHRTQGADVLHVNTHATKSNSSYGGPTHSPPTTATGSGSLSPTSLSSAQLSPVSSQVSLHGSHFGYLTGFSPESSLSAGASSSVSASLGPSFSPPSPPISPVPTGASAFGMDVSMSMDEELPGPIPRPMSSGSSSHDSSGTQPHSSASNVKTLTLRQRKWNSDRKEWQEWQDVEATHVSDLQSYPQGYSHGSSSHTAADHQADFTTDPYIVSGSIGNQDRYQGQSSVLGRQRSLNGSKNKALAENQGMAMAEDTARSSFGTRARSFSETNVHIQHFASLPGLRSPPSPQIAAFQTQQQQDHSHQHRRHRGHFPRNYSDHGYGQQEEVMGQTADFDDGFYRLSQHGSPVPGSRLTPPNVLSPHPWTGLSMTALDGTMNLPGEQFGRLSLQGNMSLPSSPPSSSGLHLSNQHRPEELSTWSQQLLQSQNAYREGSRRSGFGRASPGQYSQYHQHHHQSLEDVSMGEELTRTIPSRSSSPAPCLSMAPIVPRPLSISFSHMSGSNLLGDLAEHEQDDDMEL</sequence>
<proteinExistence type="predicted"/>
<dbReference type="EMBL" id="BQFW01000013">
    <property type="protein sequence ID" value="GJJ77102.1"/>
    <property type="molecule type" value="Genomic_DNA"/>
</dbReference>
<feature type="compositionally biased region" description="Polar residues" evidence="1">
    <location>
        <begin position="1"/>
        <end position="15"/>
    </location>
</feature>
<protein>
    <submittedName>
        <fullName evidence="2">Uncharacterized protein</fullName>
    </submittedName>
</protein>
<feature type="region of interest" description="Disordered" evidence="1">
    <location>
        <begin position="78"/>
        <end position="180"/>
    </location>
</feature>
<reference evidence="2" key="1">
    <citation type="submission" date="2021-11" db="EMBL/GenBank/DDBJ databases">
        <authorList>
            <person name="Herlambang A."/>
            <person name="Guo Y."/>
            <person name="Takashima Y."/>
            <person name="Nishizawa T."/>
        </authorList>
    </citation>
    <scope>NUCLEOTIDE SEQUENCE</scope>
    <source>
        <strain evidence="2">E1425</strain>
    </source>
</reference>
<feature type="region of interest" description="Disordered" evidence="1">
    <location>
        <begin position="1"/>
        <end position="55"/>
    </location>
</feature>
<feature type="compositionally biased region" description="Low complexity" evidence="1">
    <location>
        <begin position="526"/>
        <end position="540"/>
    </location>
</feature>
<name>A0A9P3HIV9_9FUNG</name>
<accession>A0A9P3HIV9</accession>
<feature type="compositionally biased region" description="Low complexity" evidence="1">
    <location>
        <begin position="157"/>
        <end position="180"/>
    </location>
</feature>
<dbReference type="Proteomes" id="UP000827284">
    <property type="component" value="Unassembled WGS sequence"/>
</dbReference>
<feature type="region of interest" description="Disordered" evidence="1">
    <location>
        <begin position="208"/>
        <end position="288"/>
    </location>
</feature>
<reference evidence="2" key="2">
    <citation type="journal article" date="2022" name="Microbiol. Resour. Announc.">
        <title>Whole-Genome Sequence of Entomortierella parvispora E1425, a Mucoromycotan Fungus Associated with Burkholderiaceae-Related Endosymbiotic Bacteria.</title>
        <authorList>
            <person name="Herlambang A."/>
            <person name="Guo Y."/>
            <person name="Takashima Y."/>
            <person name="Narisawa K."/>
            <person name="Ohta H."/>
            <person name="Nishizawa T."/>
        </authorList>
    </citation>
    <scope>NUCLEOTIDE SEQUENCE</scope>
    <source>
        <strain evidence="2">E1425</strain>
    </source>
</reference>
<feature type="compositionally biased region" description="Polar residues" evidence="1">
    <location>
        <begin position="147"/>
        <end position="156"/>
    </location>
</feature>
<comment type="caution">
    <text evidence="2">The sequence shown here is derived from an EMBL/GenBank/DDBJ whole genome shotgun (WGS) entry which is preliminary data.</text>
</comment>
<feature type="compositionally biased region" description="Low complexity" evidence="1">
    <location>
        <begin position="261"/>
        <end position="279"/>
    </location>
</feature>
<dbReference type="AlphaFoldDB" id="A0A9P3HIV9"/>
<feature type="region of interest" description="Disordered" evidence="1">
    <location>
        <begin position="631"/>
        <end position="651"/>
    </location>
</feature>
<feature type="compositionally biased region" description="Basic and acidic residues" evidence="1">
    <location>
        <begin position="37"/>
        <end position="51"/>
    </location>
</feature>
<dbReference type="OrthoDB" id="2389814at2759"/>